<evidence type="ECO:0000256" key="4">
    <source>
        <dbReference type="RuleBase" id="RU003357"/>
    </source>
</evidence>
<keyword evidence="7" id="KW-0675">Receptor</keyword>
<keyword evidence="4" id="KW-0798">TonB box</keyword>
<keyword evidence="8" id="KW-1185">Reference proteome</keyword>
<dbReference type="Gene3D" id="2.60.40.1120">
    <property type="entry name" value="Carboxypeptidase-like, regulatory domain"/>
    <property type="match status" value="1"/>
</dbReference>
<gene>
    <name evidence="7" type="ORF">FHX64_002482</name>
</gene>
<dbReference type="InterPro" id="IPR000531">
    <property type="entry name" value="Beta-barrel_TonB"/>
</dbReference>
<dbReference type="InterPro" id="IPR012910">
    <property type="entry name" value="Plug_dom"/>
</dbReference>
<sequence length="795" mass="88756">MRRNILFIILLFILPSGIIAQKNPRYTIQGQVIDKNTRAPISYASVIIWNSQIGTTADSIGRFKLSNIAPGSYRLQASFIGYANSITPEFLVINNKGFETIELEETAKALQEVEIKGVSGPFRRSAISPLSLKEIGFTEIEKSAGSNRDISRVLESFPGVASSTGGYRNDLIVRGGGPSENSYYIEGIAVPTINHFSTQGASGGPVGIFNAELISKADFYTGAFPADRGDALSSILNIDLKDGSATSYNYSGVVGSSDLGFNTDGHIGNKITYLFSARQSYLQYLFKALKLPFLPTYWDSQFKVKIRFNRYNQLTLLGLGGIDRMTLNTDTTGQTDGNKYIVATLPIISQNTYTVGGVYKHFAGNSTQSIVLSHDFFQNTNLKYLNNDAASGDKILNYNSYQAETRFRFENSTLLNAFRIDAGIHAELDHYFNHTGQTLYSNGNAYKLNYLTNLSLMRWGIFATGVYKSPNEKLTLAAGFRTDATNYASTMNHPFGQFSPRVSLSYQLLPKFYLNGNVGTYFELPPYTVLGYKNNENQYVNKGNGMKYLQCNQVVIGIEHQPKDYLRLSLEGFYKKYINGLYSLSDSIPLASEGADYNVYGTESVSSTATGRAYGVEASARWFGFDHLNFILAYTYVRSEYINPNTGKYIPSSWDNRNLLTVTSNYQFPRNWALGMKFRAIGGAPYTPYDYAKSSLKVAWDAKNSPYLDYALYNTKRLATFTELDLRVDKTYYFKNWMFGFYLDVQNALGTTYREAPVLYSTGLTDPTDPTHYLMKTVQPTSGTILPSIGIMVEF</sequence>
<keyword evidence="3" id="KW-0998">Cell outer membrane</keyword>
<dbReference type="EMBL" id="JACHYB010000002">
    <property type="protein sequence ID" value="MBB3188284.1"/>
    <property type="molecule type" value="Genomic_DNA"/>
</dbReference>
<dbReference type="Pfam" id="PF13715">
    <property type="entry name" value="CarbopepD_reg_2"/>
    <property type="match status" value="1"/>
</dbReference>
<evidence type="ECO:0000256" key="2">
    <source>
        <dbReference type="ARBA" id="ARBA00023136"/>
    </source>
</evidence>
<evidence type="ECO:0000259" key="5">
    <source>
        <dbReference type="Pfam" id="PF00593"/>
    </source>
</evidence>
<evidence type="ECO:0000313" key="7">
    <source>
        <dbReference type="EMBL" id="MBB3188284.1"/>
    </source>
</evidence>
<dbReference type="Pfam" id="PF00593">
    <property type="entry name" value="TonB_dep_Rec_b-barrel"/>
    <property type="match status" value="1"/>
</dbReference>
<dbReference type="Gene3D" id="2.170.130.10">
    <property type="entry name" value="TonB-dependent receptor, plug domain"/>
    <property type="match status" value="1"/>
</dbReference>
<dbReference type="Gene3D" id="2.40.170.20">
    <property type="entry name" value="TonB-dependent receptor, beta-barrel domain"/>
    <property type="match status" value="1"/>
</dbReference>
<reference evidence="7 8" key="1">
    <citation type="submission" date="2020-08" db="EMBL/GenBank/DDBJ databases">
        <title>Genomic Encyclopedia of Type Strains, Phase IV (KMG-IV): sequencing the most valuable type-strain genomes for metagenomic binning, comparative biology and taxonomic classification.</title>
        <authorList>
            <person name="Goeker M."/>
        </authorList>
    </citation>
    <scope>NUCLEOTIDE SEQUENCE [LARGE SCALE GENOMIC DNA]</scope>
    <source>
        <strain evidence="7 8">DSM 27471</strain>
    </source>
</reference>
<dbReference type="InterPro" id="IPR036942">
    <property type="entry name" value="Beta-barrel_TonB_sf"/>
</dbReference>
<dbReference type="RefSeq" id="WP_183414049.1">
    <property type="nucleotide sequence ID" value="NZ_JACHYB010000002.1"/>
</dbReference>
<feature type="domain" description="TonB-dependent receptor plug" evidence="6">
    <location>
        <begin position="136"/>
        <end position="229"/>
    </location>
</feature>
<dbReference type="InterPro" id="IPR037066">
    <property type="entry name" value="Plug_dom_sf"/>
</dbReference>
<dbReference type="Proteomes" id="UP000544222">
    <property type="component" value="Unassembled WGS sequence"/>
</dbReference>
<evidence type="ECO:0000313" key="8">
    <source>
        <dbReference type="Proteomes" id="UP000544222"/>
    </source>
</evidence>
<evidence type="ECO:0000256" key="1">
    <source>
        <dbReference type="ARBA" id="ARBA00004442"/>
    </source>
</evidence>
<organism evidence="7 8">
    <name type="scientific">Microbacter margulisiae</name>
    <dbReference type="NCBI Taxonomy" id="1350067"/>
    <lineage>
        <taxon>Bacteria</taxon>
        <taxon>Pseudomonadati</taxon>
        <taxon>Bacteroidota</taxon>
        <taxon>Bacteroidia</taxon>
        <taxon>Bacteroidales</taxon>
        <taxon>Porphyromonadaceae</taxon>
        <taxon>Microbacter</taxon>
    </lineage>
</organism>
<dbReference type="SUPFAM" id="SSF49464">
    <property type="entry name" value="Carboxypeptidase regulatory domain-like"/>
    <property type="match status" value="1"/>
</dbReference>
<comment type="subcellular location">
    <subcellularLocation>
        <location evidence="1 4">Cell outer membrane</location>
    </subcellularLocation>
</comment>
<name>A0A7W5H366_9PORP</name>
<accession>A0A7W5H366</accession>
<dbReference type="AlphaFoldDB" id="A0A7W5H366"/>
<evidence type="ECO:0000256" key="3">
    <source>
        <dbReference type="ARBA" id="ARBA00023237"/>
    </source>
</evidence>
<keyword evidence="2 4" id="KW-0472">Membrane</keyword>
<comment type="caution">
    <text evidence="7">The sequence shown here is derived from an EMBL/GenBank/DDBJ whole genome shotgun (WGS) entry which is preliminary data.</text>
</comment>
<dbReference type="Pfam" id="PF07715">
    <property type="entry name" value="Plug"/>
    <property type="match status" value="1"/>
</dbReference>
<protein>
    <submittedName>
        <fullName evidence="7">Outer membrane receptor for ferrienterochelin and colicin</fullName>
    </submittedName>
</protein>
<comment type="similarity">
    <text evidence="4">Belongs to the TonB-dependent receptor family.</text>
</comment>
<dbReference type="InterPro" id="IPR008969">
    <property type="entry name" value="CarboxyPept-like_regulatory"/>
</dbReference>
<dbReference type="SUPFAM" id="SSF56935">
    <property type="entry name" value="Porins"/>
    <property type="match status" value="1"/>
</dbReference>
<feature type="domain" description="TonB-dependent receptor-like beta-barrel" evidence="5">
    <location>
        <begin position="307"/>
        <end position="747"/>
    </location>
</feature>
<dbReference type="GO" id="GO:0009279">
    <property type="term" value="C:cell outer membrane"/>
    <property type="evidence" value="ECO:0007669"/>
    <property type="project" value="UniProtKB-SubCell"/>
</dbReference>
<evidence type="ECO:0000259" key="6">
    <source>
        <dbReference type="Pfam" id="PF07715"/>
    </source>
</evidence>
<proteinExistence type="inferred from homology"/>